<organism evidence="2 3">
    <name type="scientific">Phytophthora fragariaefolia</name>
    <dbReference type="NCBI Taxonomy" id="1490495"/>
    <lineage>
        <taxon>Eukaryota</taxon>
        <taxon>Sar</taxon>
        <taxon>Stramenopiles</taxon>
        <taxon>Oomycota</taxon>
        <taxon>Peronosporomycetes</taxon>
        <taxon>Peronosporales</taxon>
        <taxon>Peronosporaceae</taxon>
        <taxon>Phytophthora</taxon>
    </lineage>
</organism>
<name>A0A9W6TWX5_9STRA</name>
<gene>
    <name evidence="2" type="ORF">Pfra01_000257400</name>
</gene>
<dbReference type="AlphaFoldDB" id="A0A9W6TWX5"/>
<dbReference type="EMBL" id="BSXT01000208">
    <property type="protein sequence ID" value="GMF20789.1"/>
    <property type="molecule type" value="Genomic_DNA"/>
</dbReference>
<reference evidence="2" key="1">
    <citation type="submission" date="2023-04" db="EMBL/GenBank/DDBJ databases">
        <title>Phytophthora fragariaefolia NBRC 109709.</title>
        <authorList>
            <person name="Ichikawa N."/>
            <person name="Sato H."/>
            <person name="Tonouchi N."/>
        </authorList>
    </citation>
    <scope>NUCLEOTIDE SEQUENCE</scope>
    <source>
        <strain evidence="2">NBRC 109709</strain>
    </source>
</reference>
<keyword evidence="3" id="KW-1185">Reference proteome</keyword>
<sequence length="241" mass="27241">MVAQLAKQVEEVQAQQREIDRSVDRLDAASEAHRGDLEKIRHHTTELQLVMQEAEDRHRRAVVPRIQRLDDSTEQLQQALDQAKTAAATSEAALRTLSAKFHSSAGAFASQLEQQYRHFELTTAVLLFNNNLLFQQIVQEKAPRLEIDTRLATLNHKVGTKASDAAHKTLASSVKGLHSQCEKLQEHVELSTRFLDWFAHRGEAYEHNLELVEAQLGRLAQVSHPQGREPFGGHVRFPRSP</sequence>
<feature type="coiled-coil region" evidence="1">
    <location>
        <begin position="66"/>
        <end position="93"/>
    </location>
</feature>
<feature type="coiled-coil region" evidence="1">
    <location>
        <begin position="2"/>
        <end position="32"/>
    </location>
</feature>
<evidence type="ECO:0000313" key="2">
    <source>
        <dbReference type="EMBL" id="GMF20789.1"/>
    </source>
</evidence>
<protein>
    <submittedName>
        <fullName evidence="2">Unnamed protein product</fullName>
    </submittedName>
</protein>
<proteinExistence type="predicted"/>
<dbReference type="OrthoDB" id="165860at2759"/>
<comment type="caution">
    <text evidence="2">The sequence shown here is derived from an EMBL/GenBank/DDBJ whole genome shotgun (WGS) entry which is preliminary data.</text>
</comment>
<keyword evidence="1" id="KW-0175">Coiled coil</keyword>
<accession>A0A9W6TWX5</accession>
<evidence type="ECO:0000256" key="1">
    <source>
        <dbReference type="SAM" id="Coils"/>
    </source>
</evidence>
<evidence type="ECO:0000313" key="3">
    <source>
        <dbReference type="Proteomes" id="UP001165121"/>
    </source>
</evidence>
<dbReference type="Proteomes" id="UP001165121">
    <property type="component" value="Unassembled WGS sequence"/>
</dbReference>